<accession>A0A9D1V5I3</accession>
<dbReference type="GO" id="GO:0050661">
    <property type="term" value="F:NADP binding"/>
    <property type="evidence" value="ECO:0007669"/>
    <property type="project" value="InterPro"/>
</dbReference>
<reference evidence="7" key="1">
    <citation type="journal article" date="2021" name="PeerJ">
        <title>Extensive microbial diversity within the chicken gut microbiome revealed by metagenomics and culture.</title>
        <authorList>
            <person name="Gilroy R."/>
            <person name="Ravi A."/>
            <person name="Getino M."/>
            <person name="Pursley I."/>
            <person name="Horton D.L."/>
            <person name="Alikhan N.F."/>
            <person name="Baker D."/>
            <person name="Gharbi K."/>
            <person name="Hall N."/>
            <person name="Watson M."/>
            <person name="Adriaenssens E.M."/>
            <person name="Foster-Nyarko E."/>
            <person name="Jarju S."/>
            <person name="Secka A."/>
            <person name="Antonio M."/>
            <person name="Oren A."/>
            <person name="Chaudhuri R.R."/>
            <person name="La Ragione R."/>
            <person name="Hildebrand F."/>
            <person name="Pallen M.J."/>
        </authorList>
    </citation>
    <scope>NUCLEOTIDE SEQUENCE</scope>
    <source>
        <strain evidence="7">2239</strain>
    </source>
</reference>
<dbReference type="PANTHER" id="PTHR43060:SF15">
    <property type="entry name" value="3-HYDROXYISOBUTYRATE DEHYDROGENASE-LIKE 1, MITOCHONDRIAL-RELATED"/>
    <property type="match status" value="1"/>
</dbReference>
<evidence type="ECO:0000259" key="6">
    <source>
        <dbReference type="Pfam" id="PF14833"/>
    </source>
</evidence>
<dbReference type="InterPro" id="IPR015815">
    <property type="entry name" value="HIBADH-related"/>
</dbReference>
<dbReference type="InterPro" id="IPR006115">
    <property type="entry name" value="6PGDH_NADP-bd"/>
</dbReference>
<evidence type="ECO:0000256" key="3">
    <source>
        <dbReference type="ARBA" id="ARBA00023027"/>
    </source>
</evidence>
<sequence>MEKQNVAWIGTGVMGASQAGHLVKAGWPVKAYGHHYEKVAAKAPEYGFVPCRTIAEAVADADFVFVMVGYPADVEEVFCCEGGILASARPGTVVVDMTTSSPTLAQKLYALGKEKGIDVLDAPVSGGDKGAREATLSIMVGGDEEAFNKALPLFNAMGKSVLLMGPAGFGQHTKAANQIAVAGATAAYTEAIHYAEKAGLDPQKMLAAIGGGAAGSWQIANMAPRALAGDFAPGFFVKHFIKDMKIICDEAAARGESLPMVESVLKVYEEFAAAGGENEGTQALIDFYRKNK</sequence>
<dbReference type="Gene3D" id="1.10.1040.10">
    <property type="entry name" value="N-(1-d-carboxylethyl)-l-norvaline Dehydrogenase, domain 2"/>
    <property type="match status" value="1"/>
</dbReference>
<evidence type="ECO:0000256" key="4">
    <source>
        <dbReference type="PIRSR" id="PIRSR000103-1"/>
    </source>
</evidence>
<proteinExistence type="inferred from homology"/>
<reference evidence="7" key="2">
    <citation type="submission" date="2021-04" db="EMBL/GenBank/DDBJ databases">
        <authorList>
            <person name="Gilroy R."/>
        </authorList>
    </citation>
    <scope>NUCLEOTIDE SEQUENCE</scope>
    <source>
        <strain evidence="7">2239</strain>
    </source>
</reference>
<evidence type="ECO:0000259" key="5">
    <source>
        <dbReference type="Pfam" id="PF03446"/>
    </source>
</evidence>
<dbReference type="Pfam" id="PF03446">
    <property type="entry name" value="NAD_binding_2"/>
    <property type="match status" value="1"/>
</dbReference>
<dbReference type="EMBL" id="DXFW01000025">
    <property type="protein sequence ID" value="HIX06164.1"/>
    <property type="molecule type" value="Genomic_DNA"/>
</dbReference>
<dbReference type="PIRSF" id="PIRSF000103">
    <property type="entry name" value="HIBADH"/>
    <property type="match status" value="1"/>
</dbReference>
<feature type="active site" evidence="4">
    <location>
        <position position="174"/>
    </location>
</feature>
<gene>
    <name evidence="7" type="ORF">H9865_08735</name>
</gene>
<dbReference type="SUPFAM" id="SSF51735">
    <property type="entry name" value="NAD(P)-binding Rossmann-fold domains"/>
    <property type="match status" value="1"/>
</dbReference>
<dbReference type="PANTHER" id="PTHR43060">
    <property type="entry name" value="3-HYDROXYISOBUTYRATE DEHYDROGENASE-LIKE 1, MITOCHONDRIAL-RELATED"/>
    <property type="match status" value="1"/>
</dbReference>
<dbReference type="GO" id="GO:0016491">
    <property type="term" value="F:oxidoreductase activity"/>
    <property type="evidence" value="ECO:0007669"/>
    <property type="project" value="UniProtKB-KW"/>
</dbReference>
<dbReference type="Pfam" id="PF14833">
    <property type="entry name" value="NAD_binding_11"/>
    <property type="match status" value="1"/>
</dbReference>
<dbReference type="Gene3D" id="3.40.50.720">
    <property type="entry name" value="NAD(P)-binding Rossmann-like Domain"/>
    <property type="match status" value="1"/>
</dbReference>
<feature type="domain" description="6-phosphogluconate dehydrogenase NADP-binding" evidence="5">
    <location>
        <begin position="5"/>
        <end position="165"/>
    </location>
</feature>
<evidence type="ECO:0000256" key="1">
    <source>
        <dbReference type="ARBA" id="ARBA00009080"/>
    </source>
</evidence>
<comment type="caution">
    <text evidence="7">The sequence shown here is derived from an EMBL/GenBank/DDBJ whole genome shotgun (WGS) entry which is preliminary data.</text>
</comment>
<dbReference type="InterPro" id="IPR029154">
    <property type="entry name" value="HIBADH-like_NADP-bd"/>
</dbReference>
<evidence type="ECO:0000313" key="8">
    <source>
        <dbReference type="Proteomes" id="UP000824193"/>
    </source>
</evidence>
<dbReference type="InterPro" id="IPR036291">
    <property type="entry name" value="NAD(P)-bd_dom_sf"/>
</dbReference>
<comment type="similarity">
    <text evidence="1">Belongs to the HIBADH-related family.</text>
</comment>
<keyword evidence="3" id="KW-0520">NAD</keyword>
<evidence type="ECO:0000256" key="2">
    <source>
        <dbReference type="ARBA" id="ARBA00023002"/>
    </source>
</evidence>
<keyword evidence="2" id="KW-0560">Oxidoreductase</keyword>
<dbReference type="AlphaFoldDB" id="A0A9D1V5I3"/>
<dbReference type="GO" id="GO:0051287">
    <property type="term" value="F:NAD binding"/>
    <property type="evidence" value="ECO:0007669"/>
    <property type="project" value="InterPro"/>
</dbReference>
<name>A0A9D1V5I3_9FIRM</name>
<feature type="domain" description="3-hydroxyisobutyrate dehydrogenase-like NAD-binding" evidence="6">
    <location>
        <begin position="168"/>
        <end position="287"/>
    </location>
</feature>
<dbReference type="InterPro" id="IPR013328">
    <property type="entry name" value="6PGD_dom2"/>
</dbReference>
<dbReference type="InterPro" id="IPR008927">
    <property type="entry name" value="6-PGluconate_DH-like_C_sf"/>
</dbReference>
<protein>
    <submittedName>
        <fullName evidence="7">NAD(P)-dependent oxidoreductase</fullName>
    </submittedName>
</protein>
<dbReference type="SUPFAM" id="SSF48179">
    <property type="entry name" value="6-phosphogluconate dehydrogenase C-terminal domain-like"/>
    <property type="match status" value="1"/>
</dbReference>
<organism evidence="7 8">
    <name type="scientific">Candidatus Allofournierella pullicola</name>
    <dbReference type="NCBI Taxonomy" id="2838596"/>
    <lineage>
        <taxon>Bacteria</taxon>
        <taxon>Bacillati</taxon>
        <taxon>Bacillota</taxon>
        <taxon>Clostridia</taxon>
        <taxon>Eubacteriales</taxon>
        <taxon>Oscillospiraceae</taxon>
        <taxon>Allofournierella</taxon>
    </lineage>
</organism>
<dbReference type="Proteomes" id="UP000824193">
    <property type="component" value="Unassembled WGS sequence"/>
</dbReference>
<evidence type="ECO:0000313" key="7">
    <source>
        <dbReference type="EMBL" id="HIX06164.1"/>
    </source>
</evidence>